<dbReference type="EMBL" id="JARAYU010000033">
    <property type="protein sequence ID" value="MDX3706742.1"/>
    <property type="molecule type" value="Genomic_DNA"/>
</dbReference>
<dbReference type="InterPro" id="IPR002397">
    <property type="entry name" value="Cyt_P450_B"/>
</dbReference>
<dbReference type="InterPro" id="IPR036396">
    <property type="entry name" value="Cyt_P450_sf"/>
</dbReference>
<accession>A0ABU4NXI0</accession>
<keyword evidence="5" id="KW-1185">Reference proteome</keyword>
<dbReference type="PROSITE" id="PS00086">
    <property type="entry name" value="CYTOCHROME_P450"/>
    <property type="match status" value="1"/>
</dbReference>
<keyword evidence="2" id="KW-0408">Iron</keyword>
<name>A0ABU4NXI0_9ACTN</name>
<comment type="caution">
    <text evidence="4">The sequence shown here is derived from an EMBL/GenBank/DDBJ whole genome shotgun (WGS) entry which is preliminary data.</text>
</comment>
<organism evidence="4 5">
    <name type="scientific">Streptomyces europaeiscabiei</name>
    <dbReference type="NCBI Taxonomy" id="146819"/>
    <lineage>
        <taxon>Bacteria</taxon>
        <taxon>Bacillati</taxon>
        <taxon>Actinomycetota</taxon>
        <taxon>Actinomycetes</taxon>
        <taxon>Kitasatosporales</taxon>
        <taxon>Streptomycetaceae</taxon>
        <taxon>Streptomyces</taxon>
    </lineage>
</organism>
<dbReference type="PANTHER" id="PTHR46696:SF1">
    <property type="entry name" value="CYTOCHROME P450 YJIB-RELATED"/>
    <property type="match status" value="1"/>
</dbReference>
<dbReference type="PRINTS" id="PR00359">
    <property type="entry name" value="BP450"/>
</dbReference>
<dbReference type="InterPro" id="IPR017972">
    <property type="entry name" value="Cyt_P450_CS"/>
</dbReference>
<evidence type="ECO:0000256" key="1">
    <source>
        <dbReference type="ARBA" id="ARBA00010617"/>
    </source>
</evidence>
<comment type="similarity">
    <text evidence="1 2">Belongs to the cytochrome P450 family.</text>
</comment>
<proteinExistence type="inferred from homology"/>
<dbReference type="Gene3D" id="1.10.630.10">
    <property type="entry name" value="Cytochrome P450"/>
    <property type="match status" value="1"/>
</dbReference>
<evidence type="ECO:0000313" key="5">
    <source>
        <dbReference type="Proteomes" id="UP001271274"/>
    </source>
</evidence>
<dbReference type="CDD" id="cd11030">
    <property type="entry name" value="CYP105-like"/>
    <property type="match status" value="1"/>
</dbReference>
<dbReference type="Pfam" id="PF00067">
    <property type="entry name" value="p450"/>
    <property type="match status" value="1"/>
</dbReference>
<sequence>MTTETARESRPAGGPALEPRPLPLTRPCPFTPPAEFTDLREREPLSRIANPDGTTGWLVTDYALARKVLSDPRFSARQELMSSPLTDRTFEPAMPGGFLFMDPPEHTRYRKLLTGQFTVRRMRRLEARVEEVTGRQLARLRAQGPGADLVEHFALPIPSLMICELLGVPYEDHEFFQSRAVAIFRLVQDPEEASAAYAGLRTYLLDLVRRRREEPADDILSDLVAGGDLTDDELIGMALLLLLAGHETTANMIAMGTFALLSHPGQLALLREDPSLIDGAVEELLRYLSIMHVGLLRAALEDVELAGRVIGKGDTVTVSVAAANRDPEKFGPSEDLAITRPATGHMAFGHGIHQCLGQQLARIEMRIGINGLLREFPGLRLNVPVSEVPVRKDMGVLGVHRLPVTW</sequence>
<evidence type="ECO:0000256" key="2">
    <source>
        <dbReference type="RuleBase" id="RU000461"/>
    </source>
</evidence>
<keyword evidence="2" id="KW-0560">Oxidoreductase</keyword>
<dbReference type="SUPFAM" id="SSF48264">
    <property type="entry name" value="Cytochrome P450"/>
    <property type="match status" value="1"/>
</dbReference>
<dbReference type="RefSeq" id="WP_046704857.1">
    <property type="nucleotide sequence ID" value="NZ_JARAYT010000036.1"/>
</dbReference>
<feature type="region of interest" description="Disordered" evidence="3">
    <location>
        <begin position="1"/>
        <end position="26"/>
    </location>
</feature>
<keyword evidence="2" id="KW-0479">Metal-binding</keyword>
<evidence type="ECO:0000256" key="3">
    <source>
        <dbReference type="SAM" id="MobiDB-lite"/>
    </source>
</evidence>
<evidence type="ECO:0000313" key="4">
    <source>
        <dbReference type="EMBL" id="MDX3706742.1"/>
    </source>
</evidence>
<protein>
    <submittedName>
        <fullName evidence="4">Cytochrome P450</fullName>
    </submittedName>
</protein>
<feature type="compositionally biased region" description="Basic and acidic residues" evidence="3">
    <location>
        <begin position="1"/>
        <end position="10"/>
    </location>
</feature>
<reference evidence="4 5" key="1">
    <citation type="journal article" date="2023" name="Microb. Genom.">
        <title>Mesoterricola silvestris gen. nov., sp. nov., Mesoterricola sediminis sp. nov., Geothrix oryzae sp. nov., Geothrix edaphica sp. nov., Geothrix rubra sp. nov., and Geothrix limicola sp. nov., six novel members of Acidobacteriota isolated from soils.</title>
        <authorList>
            <person name="Weisberg A.J."/>
            <person name="Pearce E."/>
            <person name="Kramer C.G."/>
            <person name="Chang J.H."/>
            <person name="Clarke C.R."/>
        </authorList>
    </citation>
    <scope>NUCLEOTIDE SEQUENCE [LARGE SCALE GENOMIC DNA]</scope>
    <source>
        <strain evidence="4 5">ID09-01A</strain>
    </source>
</reference>
<dbReference type="InterPro" id="IPR001128">
    <property type="entry name" value="Cyt_P450"/>
</dbReference>
<dbReference type="PANTHER" id="PTHR46696">
    <property type="entry name" value="P450, PUTATIVE (EUROFUNG)-RELATED"/>
    <property type="match status" value="1"/>
</dbReference>
<dbReference type="PRINTS" id="PR00385">
    <property type="entry name" value="P450"/>
</dbReference>
<gene>
    <name evidence="4" type="ORF">PV662_45130</name>
</gene>
<keyword evidence="2" id="KW-0503">Monooxygenase</keyword>
<dbReference type="Proteomes" id="UP001271274">
    <property type="component" value="Unassembled WGS sequence"/>
</dbReference>
<keyword evidence="2" id="KW-0349">Heme</keyword>